<dbReference type="EMBL" id="JAAAJA010001863">
    <property type="protein sequence ID" value="KAG0245939.1"/>
    <property type="molecule type" value="Genomic_DNA"/>
</dbReference>
<reference evidence="2" key="1">
    <citation type="journal article" date="2020" name="Fungal Divers.">
        <title>Resolving the Mortierellaceae phylogeny through synthesis of multi-gene phylogenetics and phylogenomics.</title>
        <authorList>
            <person name="Vandepol N."/>
            <person name="Liber J."/>
            <person name="Desiro A."/>
            <person name="Na H."/>
            <person name="Kennedy M."/>
            <person name="Barry K."/>
            <person name="Grigoriev I.V."/>
            <person name="Miller A.N."/>
            <person name="O'Donnell K."/>
            <person name="Stajich J.E."/>
            <person name="Bonito G."/>
        </authorList>
    </citation>
    <scope>NUCLEOTIDE SEQUENCE</scope>
    <source>
        <strain evidence="2">KOD948</strain>
    </source>
</reference>
<dbReference type="Proteomes" id="UP000726737">
    <property type="component" value="Unassembled WGS sequence"/>
</dbReference>
<feature type="compositionally biased region" description="Low complexity" evidence="1">
    <location>
        <begin position="24"/>
        <end position="39"/>
    </location>
</feature>
<evidence type="ECO:0000313" key="3">
    <source>
        <dbReference type="Proteomes" id="UP000726737"/>
    </source>
</evidence>
<name>A0A9P6TT94_9FUNG</name>
<evidence type="ECO:0000256" key="1">
    <source>
        <dbReference type="SAM" id="MobiDB-lite"/>
    </source>
</evidence>
<feature type="region of interest" description="Disordered" evidence="1">
    <location>
        <begin position="1"/>
        <end position="115"/>
    </location>
</feature>
<feature type="region of interest" description="Disordered" evidence="1">
    <location>
        <begin position="227"/>
        <end position="296"/>
    </location>
</feature>
<accession>A0A9P6TT94</accession>
<organism evidence="2 3">
    <name type="scientific">Mortierella polycephala</name>
    <dbReference type="NCBI Taxonomy" id="41804"/>
    <lineage>
        <taxon>Eukaryota</taxon>
        <taxon>Fungi</taxon>
        <taxon>Fungi incertae sedis</taxon>
        <taxon>Mucoromycota</taxon>
        <taxon>Mortierellomycotina</taxon>
        <taxon>Mortierellomycetes</taxon>
        <taxon>Mortierellales</taxon>
        <taxon>Mortierellaceae</taxon>
        <taxon>Mortierella</taxon>
    </lineage>
</organism>
<protein>
    <submittedName>
        <fullName evidence="2">Uncharacterized protein</fullName>
    </submittedName>
</protein>
<gene>
    <name evidence="2" type="ORF">BG011_002627</name>
</gene>
<keyword evidence="3" id="KW-1185">Reference proteome</keyword>
<feature type="compositionally biased region" description="Polar residues" evidence="1">
    <location>
        <begin position="284"/>
        <end position="296"/>
    </location>
</feature>
<feature type="compositionally biased region" description="Polar residues" evidence="1">
    <location>
        <begin position="1"/>
        <end position="10"/>
    </location>
</feature>
<feature type="compositionally biased region" description="Acidic residues" evidence="1">
    <location>
        <begin position="254"/>
        <end position="263"/>
    </location>
</feature>
<feature type="compositionally biased region" description="Low complexity" evidence="1">
    <location>
        <begin position="234"/>
        <end position="246"/>
    </location>
</feature>
<sequence length="296" mass="32626">MINPTTTVILSPTRLPRRVRHVPVQRPQATVATTDETTAGDGGDSTETQPTDQGVHAPSLGDAQQVPTDPGPSDAPTEARPQEETTPRDTVVSQSIGPGYSPSRDQDPQYPQQPPLMQSMTTEQIAPLMQTFGTEAVAVAKRVVDHMDLVLESYVGDMLIASARQFEYSRGRTVIPPEIKAKMNPQGQLINKTSEDMMAWTESYNDMINQQRAMHNFGLTMLSRQRTRGKLGRSLTEPTSSSTNPPSKRKAASDSDEDEDSSDEGPYLKAVRYENAPSRRRPNSQRPENVQQLPTI</sequence>
<evidence type="ECO:0000313" key="2">
    <source>
        <dbReference type="EMBL" id="KAG0245939.1"/>
    </source>
</evidence>
<dbReference type="AlphaFoldDB" id="A0A9P6TT94"/>
<proteinExistence type="predicted"/>
<comment type="caution">
    <text evidence="2">The sequence shown here is derived from an EMBL/GenBank/DDBJ whole genome shotgun (WGS) entry which is preliminary data.</text>
</comment>